<keyword evidence="2" id="KW-1185">Reference proteome</keyword>
<gene>
    <name evidence="1" type="ORF">RSSSTS7063_02032</name>
</gene>
<accession>A0A564VBR5</accession>
<organism evidence="1 2">
    <name type="scientific">Blautia luti</name>
    <dbReference type="NCBI Taxonomy" id="89014"/>
    <lineage>
        <taxon>Bacteria</taxon>
        <taxon>Bacillati</taxon>
        <taxon>Bacillota</taxon>
        <taxon>Clostridia</taxon>
        <taxon>Lachnospirales</taxon>
        <taxon>Lachnospiraceae</taxon>
        <taxon>Blautia</taxon>
    </lineage>
</organism>
<protein>
    <submittedName>
        <fullName evidence="1">Uncharacterized protein</fullName>
    </submittedName>
</protein>
<dbReference type="AlphaFoldDB" id="A0A564VBR5"/>
<reference evidence="1 2" key="1">
    <citation type="submission" date="2019-07" db="EMBL/GenBank/DDBJ databases">
        <authorList>
            <person name="Hibberd C M."/>
            <person name="Gehrig L. J."/>
            <person name="Chang H.-W."/>
            <person name="Venkatesh S."/>
        </authorList>
    </citation>
    <scope>NUCLEOTIDE SEQUENCE [LARGE SCALE GENOMIC DNA]</scope>
    <source>
        <strain evidence="1">Blautia_luti_SSTS_Bg7063</strain>
    </source>
</reference>
<name>A0A564VBR5_9FIRM</name>
<dbReference type="EMBL" id="CABHNW010000005">
    <property type="protein sequence ID" value="VUX30024.1"/>
    <property type="molecule type" value="Genomic_DNA"/>
</dbReference>
<evidence type="ECO:0000313" key="1">
    <source>
        <dbReference type="EMBL" id="VUX30024.1"/>
    </source>
</evidence>
<proteinExistence type="predicted"/>
<sequence>MIDGRTGRCGCPVLFLEYLRIGDEKAAGDIFSQKLLLTFWYDKYIVCVAVNFIKDSLLFRVVEIQRICEATATPDNPGRCQPERAIEQ</sequence>
<evidence type="ECO:0000313" key="2">
    <source>
        <dbReference type="Proteomes" id="UP000408482"/>
    </source>
</evidence>
<dbReference type="Proteomes" id="UP000408482">
    <property type="component" value="Unassembled WGS sequence"/>
</dbReference>